<evidence type="ECO:0000259" key="1">
    <source>
        <dbReference type="Pfam" id="PF24793"/>
    </source>
</evidence>
<dbReference type="GO" id="GO:0016787">
    <property type="term" value="F:hydrolase activity"/>
    <property type="evidence" value="ECO:0007669"/>
    <property type="project" value="UniProtKB-KW"/>
</dbReference>
<dbReference type="AlphaFoldDB" id="A0A2L0HF42"/>
<dbReference type="SUPFAM" id="SSF75005">
    <property type="entry name" value="Arabinanase/levansucrase/invertase"/>
    <property type="match status" value="1"/>
</dbReference>
<accession>A0A2L0HF42</accession>
<evidence type="ECO:0000313" key="2">
    <source>
        <dbReference type="EMBL" id="AUX80121.1"/>
    </source>
</evidence>
<dbReference type="RefSeq" id="WP_097524629.1">
    <property type="nucleotide sequence ID" value="NZ_CP024310.1"/>
</dbReference>
<dbReference type="Proteomes" id="UP000239340">
    <property type="component" value="Plasmid pSfreNXT3c"/>
</dbReference>
<reference evidence="2 3" key="1">
    <citation type="submission" date="2017-10" db="EMBL/GenBank/DDBJ databases">
        <title>Analysis of the genome sequences of Rhizobium populations associated to common bean (phaseolus vulgaris).</title>
        <authorList>
            <person name="Bustos P."/>
            <person name="Santamaria R.I."/>
            <person name="Miranda-Sanchez F."/>
            <person name="Perez-Carrascal O."/>
            <person name="Juarez S."/>
            <person name="Lozano L."/>
            <person name="Martinez-Flores I."/>
            <person name="Vinuesa P."/>
            <person name="Martinez-Romero E."/>
            <person name="Cevallos M.A."/>
            <person name="Romero D."/>
            <person name="Davila G."/>
            <person name="Gonzalez V."/>
        </authorList>
    </citation>
    <scope>NUCLEOTIDE SEQUENCE [LARGE SCALE GENOMIC DNA]</scope>
    <source>
        <strain evidence="2 3">NXT3</strain>
        <plasmid evidence="3">Plasmid psfrenxt3c</plasmid>
    </source>
</reference>
<keyword evidence="2" id="KW-0614">Plasmid</keyword>
<evidence type="ECO:0000313" key="3">
    <source>
        <dbReference type="Proteomes" id="UP000239340"/>
    </source>
</evidence>
<feature type="domain" description="Glucosamine inositolphosphorylceramide transferase 1 N-terminal" evidence="1">
    <location>
        <begin position="274"/>
        <end position="492"/>
    </location>
</feature>
<sequence length="524" mass="58843">MRDLSRPLRIGILADAVDFENWQLMVFDRIIADRRYALTAILIDRPRGFRTAPSALLKLAYGFEEKTLGRQAPYSPCNFEARKQRIVPLAQSTPGAVQAQIAELGLDLVIRMSPNGMPDDAVGHLRYGEWAFSFSDQKARGCEWFSYREVARNAPCVDLSLYVRSGSSVGDIAASSFNIKFSALRNINFVKERAATLLMRELSRLADSAELPSTSHSPPDAAPPTTGELAKYVAGLTKQLAGRAFKALKKKTGSGSAVWTLYTGSGGIDNFEPCGSVEIPPTRDNIRADPFLLEHEGACYLFYEAYADGDRKAHIAVGRLDGDRLQPIGIALDCHYHLSYPFVFRDGEDIFMMPETHQSKRIEIWRCVEFPLKWELHSTALNGMSAADSVLTRHADRWWLFTNLSEYHAFEDHCSELHIFEVDGPALSRITPHRRNPVVIGSTFARNAGRIFARDDRVFRPSQRNAHGIYGYGLNIMEIEQLDLDTYREKCVRTIEPDFKPGLVGCHHFDSAGDRYVLDARLMS</sequence>
<geneLocation type="plasmid" evidence="3">
    <name>psfrenxt3c</name>
</geneLocation>
<organism evidence="2 3">
    <name type="scientific">Rhizobium fredii</name>
    <name type="common">Sinorhizobium fredii</name>
    <dbReference type="NCBI Taxonomy" id="380"/>
    <lineage>
        <taxon>Bacteria</taxon>
        <taxon>Pseudomonadati</taxon>
        <taxon>Pseudomonadota</taxon>
        <taxon>Alphaproteobacteria</taxon>
        <taxon>Hyphomicrobiales</taxon>
        <taxon>Rhizobiaceae</taxon>
        <taxon>Sinorhizobium/Ensifer group</taxon>
        <taxon>Sinorhizobium</taxon>
    </lineage>
</organism>
<keyword evidence="2" id="KW-0378">Hydrolase</keyword>
<protein>
    <submittedName>
        <fullName evidence="2">Glycosyl hydrolase family protein</fullName>
    </submittedName>
</protein>
<dbReference type="EMBL" id="CP024310">
    <property type="protein sequence ID" value="AUX80121.1"/>
    <property type="molecule type" value="Genomic_DNA"/>
</dbReference>
<dbReference type="Pfam" id="PF24793">
    <property type="entry name" value="GINT1_N"/>
    <property type="match status" value="1"/>
</dbReference>
<dbReference type="InterPro" id="IPR023296">
    <property type="entry name" value="Glyco_hydro_beta-prop_sf"/>
</dbReference>
<gene>
    <name evidence="2" type="ORF">NXT3_PC00964</name>
</gene>
<proteinExistence type="predicted"/>
<name>A0A2L0HF42_RHIFR</name>
<dbReference type="InterPro" id="IPR056442">
    <property type="entry name" value="GINT1_N"/>
</dbReference>